<dbReference type="SUPFAM" id="SSF55729">
    <property type="entry name" value="Acyl-CoA N-acyltransferases (Nat)"/>
    <property type="match status" value="1"/>
</dbReference>
<reference evidence="2 3" key="1">
    <citation type="submission" date="2019-05" db="EMBL/GenBank/DDBJ databases">
        <title>The metagenome of a microbial culture collection derived from dairy environment covers the genomic content of the human microbiome.</title>
        <authorList>
            <person name="Roder T."/>
            <person name="Wuthrich D."/>
            <person name="Sattari Z."/>
            <person name="Von Ah U."/>
            <person name="Bar C."/>
            <person name="Ronchi F."/>
            <person name="Macpherson A.J."/>
            <person name="Ganal-Vonarburg S.C."/>
            <person name="Bruggmann R."/>
            <person name="Vergeres G."/>
        </authorList>
    </citation>
    <scope>NUCLEOTIDE SEQUENCE [LARGE SCALE GENOMIC DNA]</scope>
    <source>
        <strain evidence="2 3">FAM 24227</strain>
    </source>
</reference>
<organism evidence="2 3">
    <name type="scientific">Ruoffia tabacinasalis</name>
    <dbReference type="NCBI Taxonomy" id="87458"/>
    <lineage>
        <taxon>Bacteria</taxon>
        <taxon>Bacillati</taxon>
        <taxon>Bacillota</taxon>
        <taxon>Bacilli</taxon>
        <taxon>Lactobacillales</taxon>
        <taxon>Aerococcaceae</taxon>
        <taxon>Ruoffia</taxon>
    </lineage>
</organism>
<protein>
    <submittedName>
        <fullName evidence="2">GNAT family N-acetyltransferase</fullName>
    </submittedName>
</protein>
<sequence length="144" mass="16284">MTMRYTQAQIPEVSLVKIDALIDAHTLETYPEFEDLETKLYAIEAENKFGFAGGIAFTKQFETAHVNALAVEKAYRGQQIGSGLLKEMEQYAESIGVHTVSLSTLSYQALDFYQKLGYTLSGSMTDYPRRGLTKYALYKRLPNY</sequence>
<dbReference type="EMBL" id="VBSP01000019">
    <property type="protein sequence ID" value="TLQ41185.1"/>
    <property type="molecule type" value="Genomic_DNA"/>
</dbReference>
<evidence type="ECO:0000313" key="2">
    <source>
        <dbReference type="EMBL" id="TLQ41185.1"/>
    </source>
</evidence>
<evidence type="ECO:0000313" key="3">
    <source>
        <dbReference type="Proteomes" id="UP000306420"/>
    </source>
</evidence>
<evidence type="ECO:0000259" key="1">
    <source>
        <dbReference type="PROSITE" id="PS51186"/>
    </source>
</evidence>
<dbReference type="Pfam" id="PF00583">
    <property type="entry name" value="Acetyltransf_1"/>
    <property type="match status" value="1"/>
</dbReference>
<keyword evidence="2" id="KW-0808">Transferase</keyword>
<dbReference type="AlphaFoldDB" id="A0A5R9DX51"/>
<dbReference type="Gene3D" id="3.40.630.30">
    <property type="match status" value="1"/>
</dbReference>
<dbReference type="OrthoDB" id="9787920at2"/>
<dbReference type="Proteomes" id="UP000306420">
    <property type="component" value="Unassembled WGS sequence"/>
</dbReference>
<dbReference type="GO" id="GO:0005737">
    <property type="term" value="C:cytoplasm"/>
    <property type="evidence" value="ECO:0007669"/>
    <property type="project" value="TreeGrafter"/>
</dbReference>
<dbReference type="InterPro" id="IPR000182">
    <property type="entry name" value="GNAT_dom"/>
</dbReference>
<dbReference type="InterPro" id="IPR016181">
    <property type="entry name" value="Acyl_CoA_acyltransferase"/>
</dbReference>
<feature type="domain" description="N-acetyltransferase" evidence="1">
    <location>
        <begin position="1"/>
        <end position="142"/>
    </location>
</feature>
<gene>
    <name evidence="2" type="ORF">FEZ33_06480</name>
</gene>
<proteinExistence type="predicted"/>
<accession>A0A5R9DX51</accession>
<dbReference type="PANTHER" id="PTHR13538">
    <property type="entry name" value="N-ACETYLTRANSFERASE 6"/>
    <property type="match status" value="1"/>
</dbReference>
<dbReference type="GO" id="GO:0008080">
    <property type="term" value="F:N-acetyltransferase activity"/>
    <property type="evidence" value="ECO:0007669"/>
    <property type="project" value="InterPro"/>
</dbReference>
<comment type="caution">
    <text evidence="2">The sequence shown here is derived from an EMBL/GenBank/DDBJ whole genome shotgun (WGS) entry which is preliminary data.</text>
</comment>
<dbReference type="CDD" id="cd04301">
    <property type="entry name" value="NAT_SF"/>
    <property type="match status" value="1"/>
</dbReference>
<dbReference type="GO" id="GO:1905502">
    <property type="term" value="F:acetyl-CoA binding"/>
    <property type="evidence" value="ECO:0007669"/>
    <property type="project" value="TreeGrafter"/>
</dbReference>
<name>A0A5R9DX51_9LACT</name>
<dbReference type="PROSITE" id="PS51186">
    <property type="entry name" value="GNAT"/>
    <property type="match status" value="1"/>
</dbReference>
<dbReference type="RefSeq" id="WP_138404588.1">
    <property type="nucleotide sequence ID" value="NZ_VBSP01000019.1"/>
</dbReference>
<dbReference type="PANTHER" id="PTHR13538:SF4">
    <property type="entry name" value="N-ALPHA-ACETYLTRANSFERASE 80"/>
    <property type="match status" value="1"/>
</dbReference>
<dbReference type="InterPro" id="IPR039840">
    <property type="entry name" value="NAA80"/>
</dbReference>